<accession>A0A8J4SEI9</accession>
<protein>
    <recommendedName>
        <fullName evidence="4">Secreted protein</fullName>
    </recommendedName>
</protein>
<dbReference type="Proteomes" id="UP000748531">
    <property type="component" value="Unassembled WGS sequence"/>
</dbReference>
<evidence type="ECO:0008006" key="4">
    <source>
        <dbReference type="Google" id="ProtNLM"/>
    </source>
</evidence>
<dbReference type="EMBL" id="LUCH01022916">
    <property type="protein sequence ID" value="KAF5394023.1"/>
    <property type="molecule type" value="Genomic_DNA"/>
</dbReference>
<feature type="signal peptide" evidence="1">
    <location>
        <begin position="1"/>
        <end position="20"/>
    </location>
</feature>
<organism evidence="2 3">
    <name type="scientific">Paragonimus heterotremus</name>
    <dbReference type="NCBI Taxonomy" id="100268"/>
    <lineage>
        <taxon>Eukaryota</taxon>
        <taxon>Metazoa</taxon>
        <taxon>Spiralia</taxon>
        <taxon>Lophotrochozoa</taxon>
        <taxon>Platyhelminthes</taxon>
        <taxon>Trematoda</taxon>
        <taxon>Digenea</taxon>
        <taxon>Plagiorchiida</taxon>
        <taxon>Troglotremata</taxon>
        <taxon>Troglotrematidae</taxon>
        <taxon>Paragonimus</taxon>
    </lineage>
</organism>
<feature type="chain" id="PRO_5035258209" description="Secreted protein" evidence="1">
    <location>
        <begin position="21"/>
        <end position="65"/>
    </location>
</feature>
<keyword evidence="1" id="KW-0732">Signal</keyword>
<gene>
    <name evidence="2" type="ORF">PHET_12377</name>
</gene>
<evidence type="ECO:0000313" key="3">
    <source>
        <dbReference type="Proteomes" id="UP000748531"/>
    </source>
</evidence>
<evidence type="ECO:0000256" key="1">
    <source>
        <dbReference type="SAM" id="SignalP"/>
    </source>
</evidence>
<reference evidence="2" key="1">
    <citation type="submission" date="2019-05" db="EMBL/GenBank/DDBJ databases">
        <title>Annotation for the trematode Paragonimus heterotremus.</title>
        <authorList>
            <person name="Choi Y.-J."/>
        </authorList>
    </citation>
    <scope>NUCLEOTIDE SEQUENCE</scope>
    <source>
        <strain evidence="2">LC</strain>
    </source>
</reference>
<proteinExistence type="predicted"/>
<dbReference type="AlphaFoldDB" id="A0A8J4SEI9"/>
<name>A0A8J4SEI9_9TREM</name>
<sequence>MRKMLCVCVKLIWYVILARARENLNTTTESRLLWEMNISNTTSSPIPLLSIIQPLAPKRSFAWSC</sequence>
<evidence type="ECO:0000313" key="2">
    <source>
        <dbReference type="EMBL" id="KAF5394023.1"/>
    </source>
</evidence>
<comment type="caution">
    <text evidence="2">The sequence shown here is derived from an EMBL/GenBank/DDBJ whole genome shotgun (WGS) entry which is preliminary data.</text>
</comment>
<keyword evidence="3" id="KW-1185">Reference proteome</keyword>